<organism evidence="1 2">
    <name type="scientific">Candidatus Oscillibacter excrementigallinarum</name>
    <dbReference type="NCBI Taxonomy" id="2838716"/>
    <lineage>
        <taxon>Bacteria</taxon>
        <taxon>Bacillati</taxon>
        <taxon>Bacillota</taxon>
        <taxon>Clostridia</taxon>
        <taxon>Eubacteriales</taxon>
        <taxon>Oscillospiraceae</taxon>
        <taxon>Oscillibacter</taxon>
    </lineage>
</organism>
<dbReference type="EMBL" id="DWZJ01000106">
    <property type="protein sequence ID" value="HJB14341.1"/>
    <property type="molecule type" value="Genomic_DNA"/>
</dbReference>
<name>A0A9D2LL62_9FIRM</name>
<reference evidence="1" key="2">
    <citation type="submission" date="2021-04" db="EMBL/GenBank/DDBJ databases">
        <authorList>
            <person name="Gilroy R."/>
        </authorList>
    </citation>
    <scope>NUCLEOTIDE SEQUENCE</scope>
    <source>
        <strain evidence="1">ChiBcec18-1249</strain>
    </source>
</reference>
<evidence type="ECO:0000313" key="2">
    <source>
        <dbReference type="Proteomes" id="UP000823824"/>
    </source>
</evidence>
<protein>
    <submittedName>
        <fullName evidence="1">Uncharacterized protein</fullName>
    </submittedName>
</protein>
<comment type="caution">
    <text evidence="1">The sequence shown here is derived from an EMBL/GenBank/DDBJ whole genome shotgun (WGS) entry which is preliminary data.</text>
</comment>
<evidence type="ECO:0000313" key="1">
    <source>
        <dbReference type="EMBL" id="HJB14341.1"/>
    </source>
</evidence>
<dbReference type="Proteomes" id="UP000823824">
    <property type="component" value="Unassembled WGS sequence"/>
</dbReference>
<accession>A0A9D2LL62</accession>
<sequence>MTLQQLKTVLDETGLPWAYRQWEEGEAPPLPYGVFYAGRSNPFGADGVVYSASQQYTLELYSRDKDPASETAVETALTAAGIFFAKDEAYITSERMNEVIYEIEV</sequence>
<dbReference type="AlphaFoldDB" id="A0A9D2LL62"/>
<gene>
    <name evidence="1" type="ORF">H9787_11620</name>
</gene>
<proteinExistence type="predicted"/>
<reference evidence="1" key="1">
    <citation type="journal article" date="2021" name="PeerJ">
        <title>Extensive microbial diversity within the chicken gut microbiome revealed by metagenomics and culture.</title>
        <authorList>
            <person name="Gilroy R."/>
            <person name="Ravi A."/>
            <person name="Getino M."/>
            <person name="Pursley I."/>
            <person name="Horton D.L."/>
            <person name="Alikhan N.F."/>
            <person name="Baker D."/>
            <person name="Gharbi K."/>
            <person name="Hall N."/>
            <person name="Watson M."/>
            <person name="Adriaenssens E.M."/>
            <person name="Foster-Nyarko E."/>
            <person name="Jarju S."/>
            <person name="Secka A."/>
            <person name="Antonio M."/>
            <person name="Oren A."/>
            <person name="Chaudhuri R.R."/>
            <person name="La Ragione R."/>
            <person name="Hildebrand F."/>
            <person name="Pallen M.J."/>
        </authorList>
    </citation>
    <scope>NUCLEOTIDE SEQUENCE</scope>
    <source>
        <strain evidence="1">ChiBcec18-1249</strain>
    </source>
</reference>